<evidence type="ECO:0000313" key="2">
    <source>
        <dbReference type="Proteomes" id="UP000346198"/>
    </source>
</evidence>
<proteinExistence type="predicted"/>
<sequence>MPVMRFLARPLGLKVIDKNEYQMWSDRYGAGCDLLQLCIDENIGGKNSKEACCIIFSMDRAIQLHGLLCGYFEKINRPVPVYILYRATSEPHRVAYEEVFSLFKDKQVFPVYQEQNTFREQLLNLLETIRSEKLFFLVDDILFTENIDLDVLLNINSRMYIPTLRLGSNLTRCYTQQKNQSLPPFQRKNFGGKDLLAWQWSKGELDWGYPLSVDGTIFYRDEVLALARNAAFSNPNQFEGHLQRFSEMYNFRFGVCFEKSPIINVPVNRVQTEYLNVHGDIHQDYLLEKWNEGFRIEYQSLYGFMNESAHQELPIDFVRREYDSCNDKK</sequence>
<reference evidence="1 2" key="1">
    <citation type="submission" date="2019-04" db="EMBL/GenBank/DDBJ databases">
        <authorList>
            <person name="Van Vliet M D."/>
        </authorList>
    </citation>
    <scope>NUCLEOTIDE SEQUENCE [LARGE SCALE GENOMIC DNA]</scope>
    <source>
        <strain evidence="1 2">F21</strain>
    </source>
</reference>
<keyword evidence="2" id="KW-1185">Reference proteome</keyword>
<organism evidence="1 2">
    <name type="scientific">Pontiella sulfatireligans</name>
    <dbReference type="NCBI Taxonomy" id="2750658"/>
    <lineage>
        <taxon>Bacteria</taxon>
        <taxon>Pseudomonadati</taxon>
        <taxon>Kiritimatiellota</taxon>
        <taxon>Kiritimatiellia</taxon>
        <taxon>Kiritimatiellales</taxon>
        <taxon>Pontiellaceae</taxon>
        <taxon>Pontiella</taxon>
    </lineage>
</organism>
<dbReference type="Proteomes" id="UP000346198">
    <property type="component" value="Unassembled WGS sequence"/>
</dbReference>
<dbReference type="EMBL" id="CAAHFH010000002">
    <property type="protein sequence ID" value="VGO21670.1"/>
    <property type="molecule type" value="Genomic_DNA"/>
</dbReference>
<name>A0A6C2UN18_9BACT</name>
<accession>A0A6C2UN18</accession>
<protein>
    <recommendedName>
        <fullName evidence="3">Nucleotide-diphospho-sugar transferase domain-containing protein</fullName>
    </recommendedName>
</protein>
<gene>
    <name evidence="1" type="ORF">SCARR_03744</name>
</gene>
<dbReference type="AlphaFoldDB" id="A0A6C2UN18"/>
<evidence type="ECO:0000313" key="1">
    <source>
        <dbReference type="EMBL" id="VGO21670.1"/>
    </source>
</evidence>
<evidence type="ECO:0008006" key="3">
    <source>
        <dbReference type="Google" id="ProtNLM"/>
    </source>
</evidence>